<feature type="transmembrane region" description="Helical" evidence="1">
    <location>
        <begin position="28"/>
        <end position="47"/>
    </location>
</feature>
<dbReference type="Proteomes" id="UP000232230">
    <property type="component" value="Chromosome"/>
</dbReference>
<dbReference type="KEGG" id="esx:ESOMN_v1c06040"/>
<keyword evidence="3" id="KW-1185">Reference proteome</keyword>
<keyword evidence="1" id="KW-0472">Membrane</keyword>
<dbReference type="GO" id="GO:0005886">
    <property type="term" value="C:plasma membrane"/>
    <property type="evidence" value="ECO:0007669"/>
    <property type="project" value="UniProtKB-SubCell"/>
</dbReference>
<keyword evidence="1" id="KW-0812">Transmembrane</keyword>
<feature type="transmembrane region" description="Helical" evidence="1">
    <location>
        <begin position="80"/>
        <end position="101"/>
    </location>
</feature>
<dbReference type="GO" id="GO:0140359">
    <property type="term" value="F:ABC-type transporter activity"/>
    <property type="evidence" value="ECO:0007669"/>
    <property type="project" value="InterPro"/>
</dbReference>
<reference evidence="2 3" key="1">
    <citation type="submission" date="2017-11" db="EMBL/GenBank/DDBJ databases">
        <title>Genome sequence of Entomoplasma somnilux PYAN-1 (ATCC 49194).</title>
        <authorList>
            <person name="Lo W.-S."/>
            <person name="Gasparich G.E."/>
            <person name="Kuo C.-H."/>
        </authorList>
    </citation>
    <scope>NUCLEOTIDE SEQUENCE [LARGE SCALE GENOMIC DNA]</scope>
    <source>
        <strain evidence="2 3">PYAN-1</strain>
    </source>
</reference>
<dbReference type="AlphaFoldDB" id="A0A2K8NZL3"/>
<dbReference type="RefSeq" id="WP_024863501.1">
    <property type="nucleotide sequence ID" value="NZ_CP024965.1"/>
</dbReference>
<feature type="transmembrane region" description="Helical" evidence="1">
    <location>
        <begin position="137"/>
        <end position="159"/>
    </location>
</feature>
<feature type="transmembrane region" description="Helical" evidence="1">
    <location>
        <begin position="199"/>
        <end position="220"/>
    </location>
</feature>
<accession>A0A2K8NZL3</accession>
<feature type="transmembrane region" description="Helical" evidence="1">
    <location>
        <begin position="171"/>
        <end position="192"/>
    </location>
</feature>
<protein>
    <submittedName>
        <fullName evidence="2">Uncharacterized protein</fullName>
    </submittedName>
</protein>
<evidence type="ECO:0000313" key="2">
    <source>
        <dbReference type="EMBL" id="ATZ18986.1"/>
    </source>
</evidence>
<name>A0A2K8NZL3_9MOLU</name>
<sequence>MKKFQHFNSKKHKTVFLVWETIKINKKIIIFFSIIFIIMTLFSNVAATMNGTQTKTTIATTTWENPKDLYSRNMLSIATIYNWVIFGKANIILMTLFTLTYTSRIFAKEIDNGSIQFWLTKPISKETIFKTKTISSFLLIIFYWFICCLISFFFLFSVYDIKNVGYVILKMLNFLILMALISSLIIGSIFLLKDKQEMHFLIWAIFIIYLLLIMGLNFMMGDKFTRYIDIENFFPHVLQFDKTKVDYQISINNYGDYQYIYQHESFSYIHLIASWLLMPFITVITVWSTKQYIWDKLEFTI</sequence>
<gene>
    <name evidence="2" type="ORF">ESOMN_v1c06040</name>
</gene>
<dbReference type="Pfam" id="PF12679">
    <property type="entry name" value="ABC2_membrane_2"/>
    <property type="match status" value="1"/>
</dbReference>
<feature type="transmembrane region" description="Helical" evidence="1">
    <location>
        <begin position="268"/>
        <end position="287"/>
    </location>
</feature>
<organism evidence="2 3">
    <name type="scientific">Williamsoniiplasma somnilux</name>
    <dbReference type="NCBI Taxonomy" id="215578"/>
    <lineage>
        <taxon>Bacteria</taxon>
        <taxon>Bacillati</taxon>
        <taxon>Mycoplasmatota</taxon>
        <taxon>Mollicutes</taxon>
        <taxon>Entomoplasmatales</taxon>
        <taxon>Williamsoniiplasma</taxon>
    </lineage>
</organism>
<proteinExistence type="predicted"/>
<evidence type="ECO:0000313" key="3">
    <source>
        <dbReference type="Proteomes" id="UP000232230"/>
    </source>
</evidence>
<keyword evidence="1" id="KW-1133">Transmembrane helix</keyword>
<dbReference type="EMBL" id="CP024965">
    <property type="protein sequence ID" value="ATZ18986.1"/>
    <property type="molecule type" value="Genomic_DNA"/>
</dbReference>
<evidence type="ECO:0000256" key="1">
    <source>
        <dbReference type="SAM" id="Phobius"/>
    </source>
</evidence>